<feature type="transmembrane region" description="Helical" evidence="1">
    <location>
        <begin position="212"/>
        <end position="236"/>
    </location>
</feature>
<dbReference type="STRING" id="103827.A0A0N5CW77"/>
<dbReference type="PANTHER" id="PTHR13146:SF0">
    <property type="entry name" value="SOLUTE CARRIER FAMILY 35 MEMBER F6"/>
    <property type="match status" value="1"/>
</dbReference>
<feature type="transmembrane region" description="Helical" evidence="1">
    <location>
        <begin position="123"/>
        <end position="142"/>
    </location>
</feature>
<feature type="transmembrane region" description="Helical" evidence="1">
    <location>
        <begin position="46"/>
        <end position="65"/>
    </location>
</feature>
<evidence type="ECO:0000313" key="3">
    <source>
        <dbReference type="Proteomes" id="UP000276776"/>
    </source>
</evidence>
<feature type="transmembrane region" description="Helical" evidence="1">
    <location>
        <begin position="298"/>
        <end position="317"/>
    </location>
</feature>
<keyword evidence="1" id="KW-1133">Transmembrane helix</keyword>
<reference evidence="2 3" key="2">
    <citation type="submission" date="2018-11" db="EMBL/GenBank/DDBJ databases">
        <authorList>
            <consortium name="Pathogen Informatics"/>
        </authorList>
    </citation>
    <scope>NUCLEOTIDE SEQUENCE [LARGE SCALE GENOMIC DNA]</scope>
</reference>
<reference evidence="4" key="1">
    <citation type="submission" date="2016-04" db="UniProtKB">
        <authorList>
            <consortium name="WormBaseParasite"/>
        </authorList>
    </citation>
    <scope>IDENTIFICATION</scope>
</reference>
<feature type="transmembrane region" description="Helical" evidence="1">
    <location>
        <begin position="323"/>
        <end position="344"/>
    </location>
</feature>
<evidence type="ECO:0000313" key="4">
    <source>
        <dbReference type="WBParaSite" id="TCLT_0000459201-mRNA-1"/>
    </source>
</evidence>
<sequence>MDFNGRHKLRPFLLALIMVITGSINTISAKWADNLVVNNKRFNHPFVQSICMFLGELSCLFVFIIKRYLEIRRHQETVSEIDDSSSNILSRRSISEQIFPKLNFWVFAAPAFCDVLATSIMLIGLSAVILFTGLFSVAFLGSYLQGFRWLGMGFITVGLVIVGASNIIFDNNPLDDLNGIITGDLLIVTAQIIVAVQMVVEQKIMQEFSAPPLLVVGLEGFFGLTILALLLTPLYYLHVPSTFSTNPHHRLEDIFEALRDIQANPWIGIALLLTSISIAFFNFAGVSVTKELSATTRIVLDGIRTLFIWLISIPLFGERFIPLQLLGFALLIFGIFIYNDLYFGPFFRLNILPRISNNRLAGCCISFCGTDLYADDRAILVQNSAD</sequence>
<keyword evidence="3" id="KW-1185">Reference proteome</keyword>
<dbReference type="OMA" id="FIYKHNV"/>
<dbReference type="PANTHER" id="PTHR13146">
    <property type="match status" value="1"/>
</dbReference>
<dbReference type="GO" id="GO:0016020">
    <property type="term" value="C:membrane"/>
    <property type="evidence" value="ECO:0007669"/>
    <property type="project" value="TreeGrafter"/>
</dbReference>
<dbReference type="Proteomes" id="UP000276776">
    <property type="component" value="Unassembled WGS sequence"/>
</dbReference>
<dbReference type="EMBL" id="UYYF01004294">
    <property type="protein sequence ID" value="VDN01719.1"/>
    <property type="molecule type" value="Genomic_DNA"/>
</dbReference>
<feature type="transmembrane region" description="Helical" evidence="1">
    <location>
        <begin position="266"/>
        <end position="286"/>
    </location>
</feature>
<gene>
    <name evidence="2" type="ORF">TCLT_LOCUS4581</name>
</gene>
<protein>
    <submittedName>
        <fullName evidence="4">Sugar phosphate transporter domain-containing protein</fullName>
    </submittedName>
</protein>
<dbReference type="WBParaSite" id="TCLT_0000459201-mRNA-1">
    <property type="protein sequence ID" value="TCLT_0000459201-mRNA-1"/>
    <property type="gene ID" value="TCLT_0000459201"/>
</dbReference>
<accession>A0A0N5CW77</accession>
<dbReference type="AlphaFoldDB" id="A0A0N5CW77"/>
<dbReference type="Gene3D" id="1.10.3730.20">
    <property type="match status" value="1"/>
</dbReference>
<feature type="transmembrane region" description="Helical" evidence="1">
    <location>
        <begin position="180"/>
        <end position="200"/>
    </location>
</feature>
<keyword evidence="1" id="KW-0812">Transmembrane</keyword>
<feature type="transmembrane region" description="Helical" evidence="1">
    <location>
        <begin position="149"/>
        <end position="168"/>
    </location>
</feature>
<dbReference type="InterPro" id="IPR037185">
    <property type="entry name" value="EmrE-like"/>
</dbReference>
<keyword evidence="1" id="KW-0472">Membrane</keyword>
<organism evidence="4">
    <name type="scientific">Thelazia callipaeda</name>
    <name type="common">Oriental eyeworm</name>
    <name type="synonym">Parasitic nematode</name>
    <dbReference type="NCBI Taxonomy" id="103827"/>
    <lineage>
        <taxon>Eukaryota</taxon>
        <taxon>Metazoa</taxon>
        <taxon>Ecdysozoa</taxon>
        <taxon>Nematoda</taxon>
        <taxon>Chromadorea</taxon>
        <taxon>Rhabditida</taxon>
        <taxon>Spirurina</taxon>
        <taxon>Spiruromorpha</taxon>
        <taxon>Thelazioidea</taxon>
        <taxon>Thelaziidae</taxon>
        <taxon>Thelazia</taxon>
    </lineage>
</organism>
<proteinExistence type="predicted"/>
<feature type="transmembrane region" description="Helical" evidence="1">
    <location>
        <begin position="98"/>
        <end position="117"/>
    </location>
</feature>
<evidence type="ECO:0000256" key="1">
    <source>
        <dbReference type="SAM" id="Phobius"/>
    </source>
</evidence>
<dbReference type="SUPFAM" id="SSF103481">
    <property type="entry name" value="Multidrug resistance efflux transporter EmrE"/>
    <property type="match status" value="1"/>
</dbReference>
<feature type="transmembrane region" description="Helical" evidence="1">
    <location>
        <begin position="12"/>
        <end position="31"/>
    </location>
</feature>
<evidence type="ECO:0000313" key="2">
    <source>
        <dbReference type="EMBL" id="VDN01719.1"/>
    </source>
</evidence>
<name>A0A0N5CW77_THECL</name>
<dbReference type="OrthoDB" id="29773at2759"/>